<name>A0AAV0F864_9ASTE</name>
<evidence type="ECO:0000313" key="2">
    <source>
        <dbReference type="Proteomes" id="UP001152523"/>
    </source>
</evidence>
<dbReference type="AlphaFoldDB" id="A0AAV0F864"/>
<protein>
    <submittedName>
        <fullName evidence="1">Uncharacterized protein</fullName>
    </submittedName>
</protein>
<dbReference type="EMBL" id="CAMAPF010000966">
    <property type="protein sequence ID" value="CAH9131685.1"/>
    <property type="molecule type" value="Genomic_DNA"/>
</dbReference>
<gene>
    <name evidence="1" type="ORF">CEPIT_LOCUS31585</name>
</gene>
<reference evidence="1" key="1">
    <citation type="submission" date="2022-07" db="EMBL/GenBank/DDBJ databases">
        <authorList>
            <person name="Macas J."/>
            <person name="Novak P."/>
            <person name="Neumann P."/>
        </authorList>
    </citation>
    <scope>NUCLEOTIDE SEQUENCE</scope>
</reference>
<sequence>MLDRVGFTHGSEYWTSNIGPPIMLSGRRGCHHFFVFLDLKYLNSSGSIVGPLATRYPASSEYCCQTIVKTMKKDEEGKRGEILRDEKIALIPNHKITIQKKHSR</sequence>
<organism evidence="1 2">
    <name type="scientific">Cuscuta epithymum</name>
    <dbReference type="NCBI Taxonomy" id="186058"/>
    <lineage>
        <taxon>Eukaryota</taxon>
        <taxon>Viridiplantae</taxon>
        <taxon>Streptophyta</taxon>
        <taxon>Embryophyta</taxon>
        <taxon>Tracheophyta</taxon>
        <taxon>Spermatophyta</taxon>
        <taxon>Magnoliopsida</taxon>
        <taxon>eudicotyledons</taxon>
        <taxon>Gunneridae</taxon>
        <taxon>Pentapetalae</taxon>
        <taxon>asterids</taxon>
        <taxon>lamiids</taxon>
        <taxon>Solanales</taxon>
        <taxon>Convolvulaceae</taxon>
        <taxon>Cuscuteae</taxon>
        <taxon>Cuscuta</taxon>
        <taxon>Cuscuta subgen. Cuscuta</taxon>
    </lineage>
</organism>
<dbReference type="Proteomes" id="UP001152523">
    <property type="component" value="Unassembled WGS sequence"/>
</dbReference>
<accession>A0AAV0F864</accession>
<comment type="caution">
    <text evidence="1">The sequence shown here is derived from an EMBL/GenBank/DDBJ whole genome shotgun (WGS) entry which is preliminary data.</text>
</comment>
<evidence type="ECO:0000313" key="1">
    <source>
        <dbReference type="EMBL" id="CAH9131685.1"/>
    </source>
</evidence>
<proteinExistence type="predicted"/>
<keyword evidence="2" id="KW-1185">Reference proteome</keyword>